<dbReference type="Gene3D" id="3.10.660.10">
    <property type="entry name" value="DPH Zinc finger"/>
    <property type="match status" value="1"/>
</dbReference>
<comment type="catalytic activity">
    <reaction evidence="8">
        <text>2 [3Fe-4S](0)-[protein] + 2 Fe(2+)-[Dph3] + NADH = 2 [4Fe-4S](1+)-[protein] + 2 [Dph3] + NAD(+) + H(+)</text>
        <dbReference type="Rhea" id="RHEA:71239"/>
        <dbReference type="Rhea" id="RHEA-COMP:17997"/>
        <dbReference type="Rhea" id="RHEA-COMP:17998"/>
        <dbReference type="Rhea" id="RHEA-COMP:18001"/>
        <dbReference type="Rhea" id="RHEA-COMP:18002"/>
        <dbReference type="ChEBI" id="CHEBI:15378"/>
        <dbReference type="ChEBI" id="CHEBI:29033"/>
        <dbReference type="ChEBI" id="CHEBI:33723"/>
        <dbReference type="ChEBI" id="CHEBI:47402"/>
        <dbReference type="ChEBI" id="CHEBI:57540"/>
        <dbReference type="ChEBI" id="CHEBI:57945"/>
        <dbReference type="ChEBI" id="CHEBI:83228"/>
    </reaction>
</comment>
<dbReference type="InterPro" id="IPR044248">
    <property type="entry name" value="DPH3/4-like"/>
</dbReference>
<dbReference type="AlphaFoldDB" id="A0A9P7Q4E1"/>
<dbReference type="PANTHER" id="PTHR21454">
    <property type="entry name" value="DPH3 HOMOLOG-RELATED"/>
    <property type="match status" value="1"/>
</dbReference>
<proteinExistence type="inferred from homology"/>
<evidence type="ECO:0000256" key="7">
    <source>
        <dbReference type="ARBA" id="ARBA00041070"/>
    </source>
</evidence>
<evidence type="ECO:0000259" key="9">
    <source>
        <dbReference type="PROSITE" id="PS51074"/>
    </source>
</evidence>
<protein>
    <recommendedName>
        <fullName evidence="7">Diphthamide biosynthesis protein 3</fullName>
    </recommendedName>
</protein>
<dbReference type="FunFam" id="3.10.660.10:FF:000001">
    <property type="entry name" value="Diphthamide biosynthesis 3"/>
    <property type="match status" value="1"/>
</dbReference>
<dbReference type="SUPFAM" id="SSF144217">
    <property type="entry name" value="CSL zinc finger"/>
    <property type="match status" value="1"/>
</dbReference>
<evidence type="ECO:0000256" key="6">
    <source>
        <dbReference type="ARBA" id="ARBA00036267"/>
    </source>
</evidence>
<dbReference type="Proteomes" id="UP000732380">
    <property type="component" value="Unassembled WGS sequence"/>
</dbReference>
<sequence>MSTQEDDLPIYDVIEIEDMTFDSALELYHYPCPCGDRFQIGLLDLRNEEDIAVCPSCSLMIRVIFDLDDLPAPVSSNDGAKVPIAA</sequence>
<reference evidence="10 11" key="1">
    <citation type="journal article" date="2020" name="bioRxiv">
        <title>Whole genome comparisons of ergot fungi reveals the divergence and evolution of species within the genus Claviceps are the result of varying mechanisms driving genome evolution and host range expansion.</title>
        <authorList>
            <person name="Wyka S.A."/>
            <person name="Mondo S.J."/>
            <person name="Liu M."/>
            <person name="Dettman J."/>
            <person name="Nalam V."/>
            <person name="Broders K.D."/>
        </authorList>
    </citation>
    <scope>NUCLEOTIDE SEQUENCE [LARGE SCALE GENOMIC DNA]</scope>
    <source>
        <strain evidence="10 11">LM576</strain>
    </source>
</reference>
<name>A0A9P7Q4E1_9HYPO</name>
<comment type="caution">
    <text evidence="10">The sequence shown here is derived from an EMBL/GenBank/DDBJ whole genome shotgun (WGS) entry which is preliminary data.</text>
</comment>
<dbReference type="InterPro" id="IPR036671">
    <property type="entry name" value="DPH_MB_sf"/>
</dbReference>
<comment type="similarity">
    <text evidence="5">Belongs to the DPH3 family.</text>
</comment>
<comment type="cofactor">
    <cofactor evidence="1">
        <name>Fe(2+)</name>
        <dbReference type="ChEBI" id="CHEBI:29033"/>
    </cofactor>
</comment>
<accession>A0A9P7Q4E1</accession>
<dbReference type="InterPro" id="IPR007872">
    <property type="entry name" value="DPH_MB_dom"/>
</dbReference>
<organism evidence="10 11">
    <name type="scientific">Claviceps humidiphila</name>
    <dbReference type="NCBI Taxonomy" id="1294629"/>
    <lineage>
        <taxon>Eukaryota</taxon>
        <taxon>Fungi</taxon>
        <taxon>Dikarya</taxon>
        <taxon>Ascomycota</taxon>
        <taxon>Pezizomycotina</taxon>
        <taxon>Sordariomycetes</taxon>
        <taxon>Hypocreomycetidae</taxon>
        <taxon>Hypocreales</taxon>
        <taxon>Clavicipitaceae</taxon>
        <taxon>Claviceps</taxon>
    </lineage>
</organism>
<keyword evidence="4" id="KW-0408">Iron</keyword>
<dbReference type="PANTHER" id="PTHR21454:SF31">
    <property type="entry name" value="DIPHTHAMIDE BIOSYNTHESIS PROTEIN 3"/>
    <property type="match status" value="1"/>
</dbReference>
<evidence type="ECO:0000256" key="8">
    <source>
        <dbReference type="ARBA" id="ARBA00048125"/>
    </source>
</evidence>
<evidence type="ECO:0000256" key="3">
    <source>
        <dbReference type="ARBA" id="ARBA00022723"/>
    </source>
</evidence>
<keyword evidence="3" id="KW-0479">Metal-binding</keyword>
<comment type="pathway">
    <text evidence="2">Protein modification; peptidyl-diphthamide biosynthesis.</text>
</comment>
<evidence type="ECO:0000256" key="1">
    <source>
        <dbReference type="ARBA" id="ARBA00001954"/>
    </source>
</evidence>
<gene>
    <name evidence="10" type="primary">DPH3</name>
    <name evidence="10" type="ORF">E4U13_008152</name>
</gene>
<dbReference type="EMBL" id="SRQM01000090">
    <property type="protein sequence ID" value="KAG6118928.1"/>
    <property type="molecule type" value="Genomic_DNA"/>
</dbReference>
<evidence type="ECO:0000256" key="5">
    <source>
        <dbReference type="ARBA" id="ARBA00024032"/>
    </source>
</evidence>
<keyword evidence="11" id="KW-1185">Reference proteome</keyword>
<dbReference type="PROSITE" id="PS51074">
    <property type="entry name" value="DPH_MB"/>
    <property type="match status" value="1"/>
</dbReference>
<dbReference type="GO" id="GO:0017183">
    <property type="term" value="P:protein histidyl modification to diphthamide"/>
    <property type="evidence" value="ECO:0007669"/>
    <property type="project" value="InterPro"/>
</dbReference>
<evidence type="ECO:0000256" key="4">
    <source>
        <dbReference type="ARBA" id="ARBA00023004"/>
    </source>
</evidence>
<dbReference type="GO" id="GO:0046872">
    <property type="term" value="F:metal ion binding"/>
    <property type="evidence" value="ECO:0007669"/>
    <property type="project" value="UniProtKB-KW"/>
</dbReference>
<dbReference type="Pfam" id="PF05207">
    <property type="entry name" value="Zn_ribbon_CSL"/>
    <property type="match status" value="1"/>
</dbReference>
<evidence type="ECO:0000313" key="10">
    <source>
        <dbReference type="EMBL" id="KAG6118928.1"/>
    </source>
</evidence>
<comment type="catalytic activity">
    <reaction evidence="6">
        <text>[3Fe-4S](1+)-[protein] + Fe(2+)-[Dph3] = [3Fe-4S](0)-[protein] + Fe(3+)-[Dph3]</text>
        <dbReference type="Rhea" id="RHEA:71235"/>
        <dbReference type="Rhea" id="RHEA-COMP:17996"/>
        <dbReference type="Rhea" id="RHEA-COMP:17997"/>
        <dbReference type="Rhea" id="RHEA-COMP:18002"/>
        <dbReference type="Rhea" id="RHEA-COMP:18003"/>
        <dbReference type="ChEBI" id="CHEBI:29033"/>
        <dbReference type="ChEBI" id="CHEBI:29034"/>
        <dbReference type="ChEBI" id="CHEBI:33751"/>
        <dbReference type="ChEBI" id="CHEBI:47402"/>
        <dbReference type="ChEBI" id="CHEBI:83228"/>
    </reaction>
</comment>
<evidence type="ECO:0000256" key="2">
    <source>
        <dbReference type="ARBA" id="ARBA00005156"/>
    </source>
</evidence>
<feature type="domain" description="DPH-type MB" evidence="9">
    <location>
        <begin position="10"/>
        <end position="66"/>
    </location>
</feature>
<evidence type="ECO:0000313" key="11">
    <source>
        <dbReference type="Proteomes" id="UP000732380"/>
    </source>
</evidence>